<dbReference type="AlphaFoldDB" id="V7PBV3"/>
<feature type="compositionally biased region" description="Low complexity" evidence="2">
    <location>
        <begin position="598"/>
        <end position="617"/>
    </location>
</feature>
<accession>V7PBV3</accession>
<gene>
    <name evidence="3" type="ORF">YYC_05262</name>
</gene>
<comment type="similarity">
    <text evidence="1">Belongs to the CNOT9 family.</text>
</comment>
<dbReference type="EMBL" id="KI635811">
    <property type="protein sequence ID" value="ETB56899.1"/>
    <property type="molecule type" value="Genomic_DNA"/>
</dbReference>
<feature type="compositionally biased region" description="Low complexity" evidence="2">
    <location>
        <begin position="534"/>
        <end position="557"/>
    </location>
</feature>
<feature type="compositionally biased region" description="Low complexity" evidence="2">
    <location>
        <begin position="473"/>
        <end position="518"/>
    </location>
</feature>
<evidence type="ECO:0000313" key="4">
    <source>
        <dbReference type="Proteomes" id="UP000018538"/>
    </source>
</evidence>
<feature type="region of interest" description="Disordered" evidence="2">
    <location>
        <begin position="473"/>
        <end position="624"/>
    </location>
</feature>
<sequence length="624" mass="68840">MMNDNGLNNHKMNNTNNSGIGNNRNIMFQNRGGINQNSSNPNISIGASNNIHHITTQGNTNNNMIGQGINNYNVSSVNIHSMGNNIGMNHTKMNNNNNNGNTNNGNNNINNGEMGMTNNFNNVHANPGSSIRVAPNDDEEKKKIYQLIFDLCFSEKRESALLELSRKREKYHDIAPVLWNSFGTITTLLQEIVSIYPQLSPPLLTTSSSNRVCNSLALLQCVASHPETKQHFLNAHIPLFLYPFLNAESKNRPFEYLRLTSLGVIGALVKVDNPDVINFLLQTEIIPLCLRIMETGSELSKTVATFIVQKILIDELGLNYICATPERFYAVSTVLSNMVNALIENPSSRLLKHIVRCYLRLSENPRALEALKCCLPDSLKHVNKAFIPCLKEDPYTKKWLIQLLYNINNSEQTQNVPNHINALNNIHIHHVGPQTISTPHPVNSNNHINTLPKNNYNNIPPNINDTIIQENNNNVKNSNVGNKNNPNNYKDQTNTSNVGANSSNNNNNNNISNVVNKPNHSKSEASNITPTMLSNNNQHNTNSQNTSTPNISNNPKTGSTNNDNITKNIAMSGNNNTSSINVGNVEASNTSNNAEIETVPTNASTNTPSTSANADTTVSSNNNK</sequence>
<dbReference type="InterPro" id="IPR011989">
    <property type="entry name" value="ARM-like"/>
</dbReference>
<dbReference type="Gene3D" id="1.25.10.10">
    <property type="entry name" value="Leucine-rich Repeat Variant"/>
    <property type="match status" value="1"/>
</dbReference>
<evidence type="ECO:0008006" key="5">
    <source>
        <dbReference type="Google" id="ProtNLM"/>
    </source>
</evidence>
<keyword evidence="4" id="KW-1185">Reference proteome</keyword>
<dbReference type="FunFam" id="1.25.10.10:FF:000160">
    <property type="entry name" value="Cell differentiation protein"/>
    <property type="match status" value="1"/>
</dbReference>
<evidence type="ECO:0000313" key="3">
    <source>
        <dbReference type="EMBL" id="ETB56899.1"/>
    </source>
</evidence>
<dbReference type="SUPFAM" id="SSF48371">
    <property type="entry name" value="ARM repeat"/>
    <property type="match status" value="1"/>
</dbReference>
<dbReference type="Proteomes" id="UP000018538">
    <property type="component" value="Unassembled WGS sequence"/>
</dbReference>
<dbReference type="OrthoDB" id="372876at2759"/>
<proteinExistence type="inferred from homology"/>
<protein>
    <recommendedName>
        <fullName evidence="5">Cell differentiation protein rcd1</fullName>
    </recommendedName>
</protein>
<dbReference type="Pfam" id="PF04078">
    <property type="entry name" value="Rcd1"/>
    <property type="match status" value="1"/>
</dbReference>
<dbReference type="InterPro" id="IPR016024">
    <property type="entry name" value="ARM-type_fold"/>
</dbReference>
<dbReference type="GO" id="GO:0006402">
    <property type="term" value="P:mRNA catabolic process"/>
    <property type="evidence" value="ECO:0007669"/>
    <property type="project" value="InterPro"/>
</dbReference>
<feature type="compositionally biased region" description="Polar residues" evidence="2">
    <location>
        <begin position="1"/>
        <end position="12"/>
    </location>
</feature>
<name>V7PBV3_PLAYE</name>
<organism evidence="3 4">
    <name type="scientific">Plasmodium yoelii 17X</name>
    <dbReference type="NCBI Taxonomy" id="1323249"/>
    <lineage>
        <taxon>Eukaryota</taxon>
        <taxon>Sar</taxon>
        <taxon>Alveolata</taxon>
        <taxon>Apicomplexa</taxon>
        <taxon>Aconoidasida</taxon>
        <taxon>Haemosporida</taxon>
        <taxon>Plasmodiidae</taxon>
        <taxon>Plasmodium</taxon>
        <taxon>Plasmodium (Vinckeia)</taxon>
    </lineage>
</organism>
<feature type="compositionally biased region" description="Polar residues" evidence="2">
    <location>
        <begin position="524"/>
        <end position="533"/>
    </location>
</feature>
<dbReference type="GO" id="GO:0030014">
    <property type="term" value="C:CCR4-NOT complex"/>
    <property type="evidence" value="ECO:0007669"/>
    <property type="project" value="InterPro"/>
</dbReference>
<dbReference type="InterPro" id="IPR007216">
    <property type="entry name" value="CNOT9"/>
</dbReference>
<evidence type="ECO:0000256" key="1">
    <source>
        <dbReference type="ARBA" id="ARBA00006385"/>
    </source>
</evidence>
<reference evidence="3 4" key="1">
    <citation type="submission" date="2013-11" db="EMBL/GenBank/DDBJ databases">
        <title>The Genome Sequence of Plasmodium yoelii 17X.</title>
        <authorList>
            <consortium name="The Broad Institute Genomics Platform"/>
            <consortium name="The Broad Institute Genome Sequencing Center for Infectious Disease"/>
            <person name="Neafsey D."/>
            <person name="Adams J."/>
            <person name="Walker B."/>
            <person name="Young S.K."/>
            <person name="Zeng Q."/>
            <person name="Gargeya S."/>
            <person name="Fitzgerald M."/>
            <person name="Haas B."/>
            <person name="Abouelleil A."/>
            <person name="Alvarado L."/>
            <person name="Chapman S.B."/>
            <person name="Gainer-Dewar J."/>
            <person name="Goldberg J."/>
            <person name="Griggs A."/>
            <person name="Gujja S."/>
            <person name="Hansen M."/>
            <person name="Howarth C."/>
            <person name="Imamovic A."/>
            <person name="Ireland A."/>
            <person name="Larimer J."/>
            <person name="McCowan C."/>
            <person name="Murphy C."/>
            <person name="Pearson M."/>
            <person name="Poon T.W."/>
            <person name="Priest M."/>
            <person name="Roberts A."/>
            <person name="Saif S."/>
            <person name="Shea T."/>
            <person name="Sykes S."/>
            <person name="Wortman J."/>
            <person name="Nusbaum C."/>
            <person name="Birren B."/>
        </authorList>
    </citation>
    <scope>NUCLEOTIDE SEQUENCE [LARGE SCALE GENOMIC DNA]</scope>
    <source>
        <strain evidence="3 4">17X</strain>
    </source>
</reference>
<feature type="region of interest" description="Disordered" evidence="2">
    <location>
        <begin position="1"/>
        <end position="21"/>
    </location>
</feature>
<evidence type="ECO:0000256" key="2">
    <source>
        <dbReference type="SAM" id="MobiDB-lite"/>
    </source>
</evidence>
<feature type="compositionally biased region" description="Polar residues" evidence="2">
    <location>
        <begin position="558"/>
        <end position="595"/>
    </location>
</feature>
<dbReference type="PANTHER" id="PTHR12262">
    <property type="entry name" value="CCR4-NOT TRANSCRIPTION COMPLEX SUBUNIT 9"/>
    <property type="match status" value="1"/>
</dbReference>